<proteinExistence type="predicted"/>
<feature type="region of interest" description="Disordered" evidence="1">
    <location>
        <begin position="142"/>
        <end position="162"/>
    </location>
</feature>
<feature type="non-terminal residue" evidence="2">
    <location>
        <position position="289"/>
    </location>
</feature>
<accession>A0A8S3ZNX2</accession>
<feature type="compositionally biased region" description="Basic residues" evidence="1">
    <location>
        <begin position="8"/>
        <end position="18"/>
    </location>
</feature>
<keyword evidence="3" id="KW-1185">Reference proteome</keyword>
<organism evidence="2 3">
    <name type="scientific">Candidula unifasciata</name>
    <dbReference type="NCBI Taxonomy" id="100452"/>
    <lineage>
        <taxon>Eukaryota</taxon>
        <taxon>Metazoa</taxon>
        <taxon>Spiralia</taxon>
        <taxon>Lophotrochozoa</taxon>
        <taxon>Mollusca</taxon>
        <taxon>Gastropoda</taxon>
        <taxon>Heterobranchia</taxon>
        <taxon>Euthyneura</taxon>
        <taxon>Panpulmonata</taxon>
        <taxon>Eupulmonata</taxon>
        <taxon>Stylommatophora</taxon>
        <taxon>Helicina</taxon>
        <taxon>Helicoidea</taxon>
        <taxon>Geomitridae</taxon>
        <taxon>Candidula</taxon>
    </lineage>
</organism>
<feature type="region of interest" description="Disordered" evidence="1">
    <location>
        <begin position="103"/>
        <end position="128"/>
    </location>
</feature>
<feature type="region of interest" description="Disordered" evidence="1">
    <location>
        <begin position="1"/>
        <end position="23"/>
    </location>
</feature>
<dbReference type="AlphaFoldDB" id="A0A8S3ZNX2"/>
<evidence type="ECO:0000256" key="1">
    <source>
        <dbReference type="SAM" id="MobiDB-lite"/>
    </source>
</evidence>
<protein>
    <submittedName>
        <fullName evidence="2">Uncharacterized protein</fullName>
    </submittedName>
</protein>
<dbReference type="EMBL" id="CAJHNH020002988">
    <property type="protein sequence ID" value="CAG5128231.1"/>
    <property type="molecule type" value="Genomic_DNA"/>
</dbReference>
<comment type="caution">
    <text evidence="2">The sequence shown here is derived from an EMBL/GenBank/DDBJ whole genome shotgun (WGS) entry which is preliminary data.</text>
</comment>
<feature type="compositionally biased region" description="Low complexity" evidence="1">
    <location>
        <begin position="103"/>
        <end position="114"/>
    </location>
</feature>
<reference evidence="2" key="1">
    <citation type="submission" date="2021-04" db="EMBL/GenBank/DDBJ databases">
        <authorList>
            <consortium name="Molecular Ecology Group"/>
        </authorList>
    </citation>
    <scope>NUCLEOTIDE SEQUENCE</scope>
</reference>
<name>A0A8S3ZNX2_9EUPU</name>
<dbReference type="Proteomes" id="UP000678393">
    <property type="component" value="Unassembled WGS sequence"/>
</dbReference>
<gene>
    <name evidence="2" type="ORF">CUNI_LOCUS13789</name>
</gene>
<evidence type="ECO:0000313" key="3">
    <source>
        <dbReference type="Proteomes" id="UP000678393"/>
    </source>
</evidence>
<evidence type="ECO:0000313" key="2">
    <source>
        <dbReference type="EMBL" id="CAG5128231.1"/>
    </source>
</evidence>
<sequence length="289" mass="31580">ADTEAINNRRKSRYKKGKPRDSRIVDIDDTDDCHHHIVGPGSAPLPKHLEKLMTDRRQEAMTTRREIEELRKHYGHNWLQAIEDRGIFNKKLEPAICAAPTATPKAATNNSSTAGQESHVRSRSVVSPETGLEVGASGHQEVVKGGPVRGEKSHSMDAEFTDPNKPLMATIARIAAGLPESGVDRAATCTFTGTNVANTSQLPDVVPTKQEVPVQTQQRQVSATVWLPDTQPVDKNTTLADKNTTPAYKSSRYISIAPSKNGQTTESGSRRDNEGVLLLFPMCEITLVN</sequence>